<reference evidence="2" key="1">
    <citation type="submission" date="2021-01" db="EMBL/GenBank/DDBJ databases">
        <title>Modified the classification status of verrucomicrobia.</title>
        <authorList>
            <person name="Feng X."/>
        </authorList>
    </citation>
    <scope>NUCLEOTIDE SEQUENCE</scope>
    <source>
        <strain evidence="2">KCTC 12986</strain>
    </source>
</reference>
<dbReference type="AlphaFoldDB" id="A0A934RSK3"/>
<dbReference type="Gene3D" id="3.40.50.880">
    <property type="match status" value="1"/>
</dbReference>
<dbReference type="EMBL" id="JAENIO010000012">
    <property type="protein sequence ID" value="MBK1833736.1"/>
    <property type="molecule type" value="Genomic_DNA"/>
</dbReference>
<evidence type="ECO:0000313" key="2">
    <source>
        <dbReference type="EMBL" id="MBK1833736.1"/>
    </source>
</evidence>
<protein>
    <recommendedName>
        <fullName evidence="1">Putative glutamine amidotransferase domain-containing protein</fullName>
    </recommendedName>
</protein>
<name>A0A934RSK3_9BACT</name>
<dbReference type="SUPFAM" id="SSF52317">
    <property type="entry name" value="Class I glutamine amidotransferase-like"/>
    <property type="match status" value="1"/>
</dbReference>
<proteinExistence type="predicted"/>
<gene>
    <name evidence="2" type="ORF">JIN78_06645</name>
</gene>
<evidence type="ECO:0000313" key="3">
    <source>
        <dbReference type="Proteomes" id="UP000604083"/>
    </source>
</evidence>
<evidence type="ECO:0000259" key="1">
    <source>
        <dbReference type="Pfam" id="PF07090"/>
    </source>
</evidence>
<organism evidence="2 3">
    <name type="scientific">Roseibacillus ishigakijimensis</name>
    <dbReference type="NCBI Taxonomy" id="454146"/>
    <lineage>
        <taxon>Bacteria</taxon>
        <taxon>Pseudomonadati</taxon>
        <taxon>Verrucomicrobiota</taxon>
        <taxon>Verrucomicrobiia</taxon>
        <taxon>Verrucomicrobiales</taxon>
        <taxon>Verrucomicrobiaceae</taxon>
        <taxon>Roseibacillus</taxon>
    </lineage>
</organism>
<feature type="domain" description="Putative glutamine amidotransferase" evidence="1">
    <location>
        <begin position="38"/>
        <end position="257"/>
    </location>
</feature>
<dbReference type="InterPro" id="IPR010768">
    <property type="entry name" value="GATase1-like"/>
</dbReference>
<sequence>MAKIYYVGDWAVMLGPVFAETPFNYAPKGTEIFNYGVWLKEALESTGEHQCDSVPTWDFYRNKPGEWERILAEYDVIIFSDVEAKNFQLDPSFFDRSKFGKEPLTFPDRVRLTVEACQAGTHFMFLGGWLSFNGEMGKGGWGRTRLREILPCQCLEVEDLRESTEGFVPRPVDHKMSIFEGVDFSSAPPILGYNIVQPRENCEVVLEWPEGHPAVCTGQFGDGRVLAYTSDPAPHWGCNFVYWTEYQKFWLQALNWLLDS</sequence>
<comment type="caution">
    <text evidence="2">The sequence shown here is derived from an EMBL/GenBank/DDBJ whole genome shotgun (WGS) entry which is preliminary data.</text>
</comment>
<dbReference type="InterPro" id="IPR029062">
    <property type="entry name" value="Class_I_gatase-like"/>
</dbReference>
<keyword evidence="3" id="KW-1185">Reference proteome</keyword>
<dbReference type="RefSeq" id="WP_200391171.1">
    <property type="nucleotide sequence ID" value="NZ_JAENIO010000012.1"/>
</dbReference>
<dbReference type="Pfam" id="PF07090">
    <property type="entry name" value="GATase1_like"/>
    <property type="match status" value="1"/>
</dbReference>
<dbReference type="PANTHER" id="PTHR37947">
    <property type="entry name" value="BLL2462 PROTEIN"/>
    <property type="match status" value="1"/>
</dbReference>
<dbReference type="PANTHER" id="PTHR37947:SF2">
    <property type="entry name" value="VON WILLEBRAND FACTOR TYPE A"/>
    <property type="match status" value="1"/>
</dbReference>
<dbReference type="Proteomes" id="UP000604083">
    <property type="component" value="Unassembled WGS sequence"/>
</dbReference>
<accession>A0A934RSK3</accession>